<proteinExistence type="predicted"/>
<gene>
    <name evidence="4" type="ORF">Q7X28_17850</name>
</gene>
<dbReference type="GO" id="GO:0000150">
    <property type="term" value="F:DNA strand exchange activity"/>
    <property type="evidence" value="ECO:0007669"/>
    <property type="project" value="InterPro"/>
</dbReference>
<comment type="caution">
    <text evidence="4">The sequence shown here is derived from an EMBL/GenBank/DDBJ whole genome shotgun (WGS) entry which is preliminary data.</text>
</comment>
<evidence type="ECO:0000259" key="3">
    <source>
        <dbReference type="PROSITE" id="PS51736"/>
    </source>
</evidence>
<dbReference type="SUPFAM" id="SSF53041">
    <property type="entry name" value="Resolvase-like"/>
    <property type="match status" value="1"/>
</dbReference>
<dbReference type="InterPro" id="IPR006119">
    <property type="entry name" value="Resolv_N"/>
</dbReference>
<dbReference type="PANTHER" id="PTHR30461">
    <property type="entry name" value="DNA-INVERTASE FROM LAMBDOID PROPHAGE"/>
    <property type="match status" value="1"/>
</dbReference>
<dbReference type="RefSeq" id="WP_305112423.1">
    <property type="nucleotide sequence ID" value="NZ_JAUTIX010000007.1"/>
</dbReference>
<dbReference type="AlphaFoldDB" id="A0AA90SN00"/>
<dbReference type="SMART" id="SM00857">
    <property type="entry name" value="Resolvase"/>
    <property type="match status" value="1"/>
</dbReference>
<keyword evidence="2" id="KW-0233">DNA recombination</keyword>
<reference evidence="4" key="1">
    <citation type="submission" date="2023-08" db="EMBL/GenBank/DDBJ databases">
        <title>The draft genome of Tsukamurella strandjordii strain 050030.</title>
        <authorList>
            <person name="Zhao F."/>
            <person name="Feng Y."/>
            <person name="Zong Z."/>
        </authorList>
    </citation>
    <scope>NUCLEOTIDE SEQUENCE</scope>
    <source>
        <strain evidence="4">050030</strain>
    </source>
</reference>
<evidence type="ECO:0000313" key="5">
    <source>
        <dbReference type="Proteomes" id="UP001178281"/>
    </source>
</evidence>
<dbReference type="Gene3D" id="3.40.50.1390">
    <property type="entry name" value="Resolvase, N-terminal catalytic domain"/>
    <property type="match status" value="1"/>
</dbReference>
<dbReference type="InterPro" id="IPR036162">
    <property type="entry name" value="Resolvase-like_N_sf"/>
</dbReference>
<protein>
    <submittedName>
        <fullName evidence="4">Recombinase family protein</fullName>
    </submittedName>
</protein>
<dbReference type="PROSITE" id="PS51736">
    <property type="entry name" value="RECOMBINASES_3"/>
    <property type="match status" value="1"/>
</dbReference>
<accession>A0AA90SN00</accession>
<dbReference type="InterPro" id="IPR050639">
    <property type="entry name" value="SSR_resolvase"/>
</dbReference>
<dbReference type="Proteomes" id="UP001178281">
    <property type="component" value="Unassembled WGS sequence"/>
</dbReference>
<name>A0AA90SN00_9ACTN</name>
<dbReference type="CDD" id="cd03768">
    <property type="entry name" value="SR_ResInv"/>
    <property type="match status" value="1"/>
</dbReference>
<dbReference type="EMBL" id="JAUTIX010000007">
    <property type="protein sequence ID" value="MDP0399787.1"/>
    <property type="molecule type" value="Genomic_DNA"/>
</dbReference>
<organism evidence="4 5">
    <name type="scientific">Tsukamurella strandjordii</name>
    <dbReference type="NCBI Taxonomy" id="147577"/>
    <lineage>
        <taxon>Bacteria</taxon>
        <taxon>Bacillati</taxon>
        <taxon>Actinomycetota</taxon>
        <taxon>Actinomycetes</taxon>
        <taxon>Mycobacteriales</taxon>
        <taxon>Tsukamurellaceae</taxon>
        <taxon>Tsukamurella</taxon>
    </lineage>
</organism>
<evidence type="ECO:0000256" key="1">
    <source>
        <dbReference type="ARBA" id="ARBA00023125"/>
    </source>
</evidence>
<evidence type="ECO:0000256" key="2">
    <source>
        <dbReference type="ARBA" id="ARBA00023172"/>
    </source>
</evidence>
<dbReference type="PANTHER" id="PTHR30461:SF2">
    <property type="entry name" value="SERINE RECOMBINASE PINE-RELATED"/>
    <property type="match status" value="1"/>
</dbReference>
<evidence type="ECO:0000313" key="4">
    <source>
        <dbReference type="EMBL" id="MDP0399787.1"/>
    </source>
</evidence>
<dbReference type="Gene3D" id="1.10.10.60">
    <property type="entry name" value="Homeodomain-like"/>
    <property type="match status" value="1"/>
</dbReference>
<dbReference type="GO" id="GO:0003677">
    <property type="term" value="F:DNA binding"/>
    <property type="evidence" value="ECO:0007669"/>
    <property type="project" value="UniProtKB-KW"/>
</dbReference>
<feature type="domain" description="Resolvase/invertase-type recombinase catalytic" evidence="3">
    <location>
        <begin position="1"/>
        <end position="111"/>
    </location>
</feature>
<keyword evidence="5" id="KW-1185">Reference proteome</keyword>
<keyword evidence="1" id="KW-0238">DNA-binding</keyword>
<dbReference type="Pfam" id="PF00239">
    <property type="entry name" value="Resolvase"/>
    <property type="match status" value="1"/>
</dbReference>
<sequence>MGVDALFVDHGVSGAKTSRPRFDAMLADLQRGDTVIVYSMSRLSRGTAHLLELAERFQAQGVDLVSLTEAIDTATPMGRFTYTVFAAIAAMERELLVERTQHGLEAARARGQKLGRPVRLTPEQVRHAQLLKAGGERIVDIAESLGCSEFTARRALSTG</sequence>